<dbReference type="PROSITE" id="PS50181">
    <property type="entry name" value="FBOX"/>
    <property type="match status" value="1"/>
</dbReference>
<dbReference type="InterPro" id="IPR032675">
    <property type="entry name" value="LRR_dom_sf"/>
</dbReference>
<feature type="compositionally biased region" description="Basic and acidic residues" evidence="3">
    <location>
        <begin position="642"/>
        <end position="652"/>
    </location>
</feature>
<dbReference type="SUPFAM" id="SSF52047">
    <property type="entry name" value="RNI-like"/>
    <property type="match status" value="2"/>
</dbReference>
<dbReference type="SUPFAM" id="SSF81383">
    <property type="entry name" value="F-box domain"/>
    <property type="match status" value="1"/>
</dbReference>
<feature type="compositionally biased region" description="Polar residues" evidence="3">
    <location>
        <begin position="630"/>
        <end position="641"/>
    </location>
</feature>
<dbReference type="GO" id="GO:0031146">
    <property type="term" value="P:SCF-dependent proteasomal ubiquitin-dependent protein catabolic process"/>
    <property type="evidence" value="ECO:0007669"/>
    <property type="project" value="TreeGrafter"/>
</dbReference>
<dbReference type="Gene3D" id="1.20.1280.50">
    <property type="match status" value="1"/>
</dbReference>
<evidence type="ECO:0000259" key="4">
    <source>
        <dbReference type="PROSITE" id="PS50181"/>
    </source>
</evidence>
<evidence type="ECO:0000256" key="1">
    <source>
        <dbReference type="ARBA" id="ARBA00022614"/>
    </source>
</evidence>
<evidence type="ECO:0000256" key="2">
    <source>
        <dbReference type="ARBA" id="ARBA00022786"/>
    </source>
</evidence>
<evidence type="ECO:0000313" key="6">
    <source>
        <dbReference type="Proteomes" id="UP000736164"/>
    </source>
</evidence>
<dbReference type="Pfam" id="PF12937">
    <property type="entry name" value="F-box-like"/>
    <property type="match status" value="1"/>
</dbReference>
<evidence type="ECO:0000256" key="3">
    <source>
        <dbReference type="SAM" id="MobiDB-lite"/>
    </source>
</evidence>
<dbReference type="PANTHER" id="PTHR13318">
    <property type="entry name" value="PARTNER OF PAIRED, ISOFORM B-RELATED"/>
    <property type="match status" value="1"/>
</dbReference>
<dbReference type="AlphaFoldDB" id="A0A8J7NVZ3"/>
<dbReference type="Pfam" id="PF25372">
    <property type="entry name" value="DUF7885"/>
    <property type="match status" value="2"/>
</dbReference>
<keyword evidence="2" id="KW-0833">Ubl conjugation pathway</keyword>
<feature type="region of interest" description="Disordered" evidence="3">
    <location>
        <begin position="630"/>
        <end position="667"/>
    </location>
</feature>
<dbReference type="GO" id="GO:0019005">
    <property type="term" value="C:SCF ubiquitin ligase complex"/>
    <property type="evidence" value="ECO:0007669"/>
    <property type="project" value="TreeGrafter"/>
</dbReference>
<dbReference type="InterPro" id="IPR057207">
    <property type="entry name" value="FBXL15_LRR"/>
</dbReference>
<accession>A0A8J7NVZ3</accession>
<dbReference type="InterPro" id="IPR006553">
    <property type="entry name" value="Leu-rich_rpt_Cys-con_subtyp"/>
</dbReference>
<evidence type="ECO:0000313" key="5">
    <source>
        <dbReference type="EMBL" id="MBN3320772.1"/>
    </source>
</evidence>
<dbReference type="InterPro" id="IPR036047">
    <property type="entry name" value="F-box-like_dom_sf"/>
</dbReference>
<sequence length="667" mass="75227">MKKIQGVWDLVYCKHVFRAWRYVVQDSKKTKEYFERLERGQLDPEFDHTIAPPGESRDELSQLPRRAALKIFTWLGIKDLARCAQVCRSWKMLTQNSSLWSQINFSSEKCRIADGTVVRLLQKYRPFVIHLNFHGCSSLQWPSFQCISSHRALSHTLNQVSRTAQISCSLHYCECRNLQDLNMSECTSVNDETMRLVLEGCPTLLYLNVSCTGVTNGTLRVLARCCLNLQYLSLAYCRKFTDKGLQYLATGKGCHKLIYLDLSGCTQISVEGFRYIAEGCGWIQHLEFNDMPTLTDSCILAVVSKCHLLRTVSLLDTPHPSDTAFKAIAEVCKLKQIKIEGNSRMTDTSWKAFCKSSPCLSHIYAADCPKITDISLKAIGALKNLTVLNVADCIRVSDMGVRYLVEGPSAGKIRELNLTNCVRVSDVSLLRIAQRCNKLTQLSLCYCEHLTDSGIEWLSGLSSLIHIDLSGTNIQDQSLAALGNNTGIKKLTVSECLWITDVGIEKFCKQVRDLECMDVSHCLSLTDQTIKALAFYCRTIISLNISGCPKMTDMCIQYLTGACHYLRELDVSGCVRLSDKTPTFLHKGCQQLKVLKMLYCRGISKQAALKMKPRIRLWQHSDDDPPSWFGYNSQGELLDSTTKPEKTGKPWEEEAEPTGHRSIFTEN</sequence>
<name>A0A8J7NVZ3_ATRSP</name>
<proteinExistence type="predicted"/>
<dbReference type="Proteomes" id="UP000736164">
    <property type="component" value="Unassembled WGS sequence"/>
</dbReference>
<feature type="non-terminal residue" evidence="5">
    <location>
        <position position="1"/>
    </location>
</feature>
<gene>
    <name evidence="5" type="primary">Fbxl13</name>
    <name evidence="5" type="ORF">GTO95_0018691</name>
</gene>
<comment type="caution">
    <text evidence="5">The sequence shown here is derived from an EMBL/GenBank/DDBJ whole genome shotgun (WGS) entry which is preliminary data.</text>
</comment>
<dbReference type="SMART" id="SM00256">
    <property type="entry name" value="FBOX"/>
    <property type="match status" value="1"/>
</dbReference>
<feature type="domain" description="F-box" evidence="4">
    <location>
        <begin position="57"/>
        <end position="103"/>
    </location>
</feature>
<feature type="non-terminal residue" evidence="5">
    <location>
        <position position="667"/>
    </location>
</feature>
<reference evidence="5" key="1">
    <citation type="journal article" date="2021" name="Cell">
        <title>Tracing the genetic footprints of vertebrate landing in non-teleost ray-finned fishes.</title>
        <authorList>
            <person name="Bi X."/>
            <person name="Wang K."/>
            <person name="Yang L."/>
            <person name="Pan H."/>
            <person name="Jiang H."/>
            <person name="Wei Q."/>
            <person name="Fang M."/>
            <person name="Yu H."/>
            <person name="Zhu C."/>
            <person name="Cai Y."/>
            <person name="He Y."/>
            <person name="Gan X."/>
            <person name="Zeng H."/>
            <person name="Yu D."/>
            <person name="Zhu Y."/>
            <person name="Jiang H."/>
            <person name="Qiu Q."/>
            <person name="Yang H."/>
            <person name="Zhang Y.E."/>
            <person name="Wang W."/>
            <person name="Zhu M."/>
            <person name="He S."/>
            <person name="Zhang G."/>
        </authorList>
    </citation>
    <scope>NUCLEOTIDE SEQUENCE</scope>
    <source>
        <strain evidence="5">Allg_001</strain>
    </source>
</reference>
<dbReference type="EMBL" id="JAAWVO010052497">
    <property type="protein sequence ID" value="MBN3320772.1"/>
    <property type="molecule type" value="Genomic_DNA"/>
</dbReference>
<dbReference type="Gene3D" id="3.80.10.10">
    <property type="entry name" value="Ribonuclease Inhibitor"/>
    <property type="match status" value="4"/>
</dbReference>
<dbReference type="FunFam" id="3.80.10.10:FF:001152">
    <property type="entry name" value="F-box and leucine rich repeat protein 13"/>
    <property type="match status" value="1"/>
</dbReference>
<organism evidence="5 6">
    <name type="scientific">Atractosteus spatula</name>
    <name type="common">Alligator gar</name>
    <name type="synonym">Lepisosteus spatula</name>
    <dbReference type="NCBI Taxonomy" id="7917"/>
    <lineage>
        <taxon>Eukaryota</taxon>
        <taxon>Metazoa</taxon>
        <taxon>Chordata</taxon>
        <taxon>Craniata</taxon>
        <taxon>Vertebrata</taxon>
        <taxon>Euteleostomi</taxon>
        <taxon>Actinopterygii</taxon>
        <taxon>Neopterygii</taxon>
        <taxon>Holostei</taxon>
        <taxon>Semionotiformes</taxon>
        <taxon>Lepisosteidae</taxon>
        <taxon>Atractosteus</taxon>
    </lineage>
</organism>
<dbReference type="CDD" id="cd22124">
    <property type="entry name" value="F-box_FBXL13"/>
    <property type="match status" value="1"/>
</dbReference>
<dbReference type="SMART" id="SM00367">
    <property type="entry name" value="LRR_CC"/>
    <property type="match status" value="13"/>
</dbReference>
<dbReference type="InterPro" id="IPR001810">
    <property type="entry name" value="F-box_dom"/>
</dbReference>
<protein>
    <submittedName>
        <fullName evidence="5">DRC6 protein</fullName>
    </submittedName>
</protein>
<keyword evidence="1" id="KW-0433">Leucine-rich repeat</keyword>
<keyword evidence="6" id="KW-1185">Reference proteome</keyword>